<dbReference type="InterPro" id="IPR019038">
    <property type="entry name" value="POLD3"/>
</dbReference>
<reference evidence="6" key="1">
    <citation type="submission" date="2019-05" db="EMBL/GenBank/DDBJ databases">
        <title>Annotation for the trematode Fasciolopsis buski.</title>
        <authorList>
            <person name="Choi Y.-J."/>
        </authorList>
    </citation>
    <scope>NUCLEOTIDE SEQUENCE</scope>
    <source>
        <strain evidence="6">HT</strain>
        <tissue evidence="6">Whole worm</tissue>
    </source>
</reference>
<feature type="non-terminal residue" evidence="6">
    <location>
        <position position="1"/>
    </location>
</feature>
<dbReference type="GO" id="GO:0006271">
    <property type="term" value="P:DNA strand elongation involved in DNA replication"/>
    <property type="evidence" value="ECO:0007669"/>
    <property type="project" value="TreeGrafter"/>
</dbReference>
<evidence type="ECO:0000256" key="5">
    <source>
        <dbReference type="SAM" id="MobiDB-lite"/>
    </source>
</evidence>
<dbReference type="Gene3D" id="3.90.1030.20">
    <property type="entry name" value="DNA polymerase delta, p66 (Cdc27) subunit, wHTH domain"/>
    <property type="match status" value="1"/>
</dbReference>
<protein>
    <recommendedName>
        <fullName evidence="2">DNA polymerase delta subunit 3</fullName>
    </recommendedName>
</protein>
<evidence type="ECO:0000256" key="4">
    <source>
        <dbReference type="ARBA" id="ARBA00023242"/>
    </source>
</evidence>
<dbReference type="Proteomes" id="UP000728185">
    <property type="component" value="Unassembled WGS sequence"/>
</dbReference>
<dbReference type="InterPro" id="IPR041913">
    <property type="entry name" value="POLD3_sf"/>
</dbReference>
<dbReference type="GO" id="GO:0006297">
    <property type="term" value="P:nucleotide-excision repair, DNA gap filling"/>
    <property type="evidence" value="ECO:0007669"/>
    <property type="project" value="TreeGrafter"/>
</dbReference>
<dbReference type="GO" id="GO:0003887">
    <property type="term" value="F:DNA-directed DNA polymerase activity"/>
    <property type="evidence" value="ECO:0007669"/>
    <property type="project" value="TreeGrafter"/>
</dbReference>
<feature type="compositionally biased region" description="Polar residues" evidence="5">
    <location>
        <begin position="119"/>
        <end position="135"/>
    </location>
</feature>
<dbReference type="EMBL" id="LUCM01001682">
    <property type="protein sequence ID" value="KAA0198509.1"/>
    <property type="molecule type" value="Genomic_DNA"/>
</dbReference>
<dbReference type="AlphaFoldDB" id="A0A8E0S187"/>
<evidence type="ECO:0000256" key="2">
    <source>
        <dbReference type="ARBA" id="ARBA00017589"/>
    </source>
</evidence>
<dbReference type="GO" id="GO:1904161">
    <property type="term" value="P:DNA synthesis involved in UV-damage excision repair"/>
    <property type="evidence" value="ECO:0007669"/>
    <property type="project" value="TreeGrafter"/>
</dbReference>
<comment type="subcellular location">
    <subcellularLocation>
        <location evidence="1">Nucleus</location>
    </subcellularLocation>
</comment>
<dbReference type="OrthoDB" id="514823at2759"/>
<organism evidence="6 7">
    <name type="scientific">Fasciolopsis buskii</name>
    <dbReference type="NCBI Taxonomy" id="27845"/>
    <lineage>
        <taxon>Eukaryota</taxon>
        <taxon>Metazoa</taxon>
        <taxon>Spiralia</taxon>
        <taxon>Lophotrochozoa</taxon>
        <taxon>Platyhelminthes</taxon>
        <taxon>Trematoda</taxon>
        <taxon>Digenea</taxon>
        <taxon>Plagiorchiida</taxon>
        <taxon>Echinostomata</taxon>
        <taxon>Echinostomatoidea</taxon>
        <taxon>Fasciolidae</taxon>
        <taxon>Fasciolopsis</taxon>
    </lineage>
</organism>
<keyword evidence="4" id="KW-0539">Nucleus</keyword>
<name>A0A8E0S187_9TREM</name>
<keyword evidence="3" id="KW-0235">DNA replication</keyword>
<comment type="caution">
    <text evidence="6">The sequence shown here is derived from an EMBL/GenBank/DDBJ whole genome shotgun (WGS) entry which is preliminary data.</text>
</comment>
<gene>
    <name evidence="6" type="ORF">FBUS_06889</name>
</gene>
<dbReference type="GO" id="GO:0043625">
    <property type="term" value="C:delta DNA polymerase complex"/>
    <property type="evidence" value="ECO:0007669"/>
    <property type="project" value="InterPro"/>
</dbReference>
<proteinExistence type="predicted"/>
<accession>A0A8E0S187</accession>
<evidence type="ECO:0000256" key="1">
    <source>
        <dbReference type="ARBA" id="ARBA00004123"/>
    </source>
</evidence>
<feature type="region of interest" description="Disordered" evidence="5">
    <location>
        <begin position="116"/>
        <end position="178"/>
    </location>
</feature>
<evidence type="ECO:0000256" key="3">
    <source>
        <dbReference type="ARBA" id="ARBA00022705"/>
    </source>
</evidence>
<dbReference type="Pfam" id="PF09507">
    <property type="entry name" value="CDC27"/>
    <property type="match status" value="1"/>
</dbReference>
<dbReference type="PANTHER" id="PTHR17598:SF13">
    <property type="entry name" value="DNA POLYMERASE DELTA SUBUNIT 3"/>
    <property type="match status" value="1"/>
</dbReference>
<feature type="region of interest" description="Disordered" evidence="5">
    <location>
        <begin position="195"/>
        <end position="224"/>
    </location>
</feature>
<evidence type="ECO:0000313" key="7">
    <source>
        <dbReference type="Proteomes" id="UP000728185"/>
    </source>
</evidence>
<keyword evidence="7" id="KW-1185">Reference proteome</keyword>
<evidence type="ECO:0000313" key="6">
    <source>
        <dbReference type="EMBL" id="KAA0198509.1"/>
    </source>
</evidence>
<sequence>FFSILNDYLRTRNHFSAVYLLSGLDPNGNVVVKMVPQSKLDEVAKEFQKPPMKIIYSIHRNFDIVRLLHYESIAYHKKSSELIRSNVEQVLPLEKLKRYFVKSVWFQCNREVLVENSETDSSAASHRYKSQSGRNNEPAVSRKAHKSKLTPQKSHAIGKSSPKIENSAGEPNRTRRPVMKTFQDDEGFMVTEKAWESASEEDEVEGEHVQPKQHPSAVSANVKNPSGKFDSSVLAGNAQLTANPTVGTVVSHLTHFG</sequence>
<dbReference type="PANTHER" id="PTHR17598">
    <property type="entry name" value="DNA POLYMERASE DELTA SUBUNIT 3"/>
    <property type="match status" value="1"/>
</dbReference>